<dbReference type="Gene3D" id="3.40.50.720">
    <property type="entry name" value="NAD(P)-binding Rossmann-like Domain"/>
    <property type="match status" value="1"/>
</dbReference>
<dbReference type="Proteomes" id="UP000316968">
    <property type="component" value="Chromosome"/>
</dbReference>
<accession>A0A4Y6V1T2</accession>
<evidence type="ECO:0000313" key="2">
    <source>
        <dbReference type="EMBL" id="QDH22768.1"/>
    </source>
</evidence>
<dbReference type="InterPro" id="IPR036291">
    <property type="entry name" value="NAD(P)-bd_dom_sf"/>
</dbReference>
<gene>
    <name evidence="2" type="ORF">FFV09_19120</name>
</gene>
<feature type="domain" description="NAD-dependent epimerase/dehydratase" evidence="1">
    <location>
        <begin position="5"/>
        <end position="207"/>
    </location>
</feature>
<evidence type="ECO:0000259" key="1">
    <source>
        <dbReference type="Pfam" id="PF01370"/>
    </source>
</evidence>
<dbReference type="Pfam" id="PF01370">
    <property type="entry name" value="Epimerase"/>
    <property type="match status" value="1"/>
</dbReference>
<dbReference type="OrthoDB" id="9809586at2"/>
<dbReference type="SUPFAM" id="SSF51735">
    <property type="entry name" value="NAD(P)-binding Rossmann-fold domains"/>
    <property type="match status" value="1"/>
</dbReference>
<dbReference type="PANTHER" id="PTHR48079:SF6">
    <property type="entry name" value="NAD(P)-BINDING DOMAIN-CONTAINING PROTEIN-RELATED"/>
    <property type="match status" value="1"/>
</dbReference>
<dbReference type="InterPro" id="IPR001509">
    <property type="entry name" value="Epimerase_deHydtase"/>
</dbReference>
<evidence type="ECO:0000313" key="3">
    <source>
        <dbReference type="Proteomes" id="UP000316968"/>
    </source>
</evidence>
<dbReference type="RefSeq" id="WP_141449309.1">
    <property type="nucleotide sequence ID" value="NZ_CP041217.1"/>
</dbReference>
<organism evidence="2 3">
    <name type="scientific">Saccharibacillus brassicae</name>
    <dbReference type="NCBI Taxonomy" id="2583377"/>
    <lineage>
        <taxon>Bacteria</taxon>
        <taxon>Bacillati</taxon>
        <taxon>Bacillota</taxon>
        <taxon>Bacilli</taxon>
        <taxon>Bacillales</taxon>
        <taxon>Paenibacillaceae</taxon>
        <taxon>Saccharibacillus</taxon>
    </lineage>
</organism>
<dbReference type="PANTHER" id="PTHR48079">
    <property type="entry name" value="PROTEIN YEEZ"/>
    <property type="match status" value="1"/>
</dbReference>
<dbReference type="EMBL" id="CP041217">
    <property type="protein sequence ID" value="QDH22768.1"/>
    <property type="molecule type" value="Genomic_DNA"/>
</dbReference>
<dbReference type="InterPro" id="IPR051783">
    <property type="entry name" value="NAD(P)-dependent_oxidoreduct"/>
</dbReference>
<dbReference type="AlphaFoldDB" id="A0A4Y6V1T2"/>
<dbReference type="KEGG" id="saca:FFV09_19120"/>
<dbReference type="GO" id="GO:0005737">
    <property type="term" value="C:cytoplasm"/>
    <property type="evidence" value="ECO:0007669"/>
    <property type="project" value="TreeGrafter"/>
</dbReference>
<keyword evidence="3" id="KW-1185">Reference proteome</keyword>
<protein>
    <submittedName>
        <fullName evidence="2">NAD-dependent epimerase/dehydratase family protein</fullName>
    </submittedName>
</protein>
<dbReference type="GO" id="GO:0004029">
    <property type="term" value="F:aldehyde dehydrogenase (NAD+) activity"/>
    <property type="evidence" value="ECO:0007669"/>
    <property type="project" value="TreeGrafter"/>
</dbReference>
<name>A0A4Y6V1T2_SACBS</name>
<sequence>MAQDVLVLGGTRFFGKILVEKLLEAGHAVTILTRGTTPDPFGERVTRIRADRTDEAALAAAAEGRHWDVVYDNICYDANEARAAIRVFTGKIGRYVLTSSLSVYEAGSADMKEELVDTAALAVPAGPVDKVPYGEGKAQAEAVFFREAPFPAAAARFPIVLGPNDYTKRLQFHVDRIKSGVSFVMPNTEARICFIHEEEAADFLLWLGGIEAVGPFNAASAGKPKLRQVLGAIDRETGGQAIVLPEGPDSEGSPFGIPDHWAMDTSRAEEAGFKFRELDDWLPGLVRELAGRQN</sequence>
<reference evidence="2 3" key="1">
    <citation type="submission" date="2019-06" db="EMBL/GenBank/DDBJ databases">
        <title>Saccharibacillus brassicae sp. nov., an endophytic bacterium isolated from Chinese cabbage seeds (Brassica pekinensis).</title>
        <authorList>
            <person name="Jiang L."/>
            <person name="Lee J."/>
            <person name="Kim S.W."/>
        </authorList>
    </citation>
    <scope>NUCLEOTIDE SEQUENCE [LARGE SCALE GENOMIC DNA]</scope>
    <source>
        <strain evidence="3">KCTC 43072 / ATSA2</strain>
    </source>
</reference>
<proteinExistence type="predicted"/>